<dbReference type="InterPro" id="IPR000683">
    <property type="entry name" value="Gfo/Idh/MocA-like_OxRdtase_N"/>
</dbReference>
<comment type="caution">
    <text evidence="3">The sequence shown here is derived from an EMBL/GenBank/DDBJ whole genome shotgun (WGS) entry which is preliminary data.</text>
</comment>
<reference evidence="3 4" key="1">
    <citation type="submission" date="2018-07" db="EMBL/GenBank/DDBJ databases">
        <title>Genomic Encyclopedia of Type Strains, Phase IV (KMG-IV): sequencing the most valuable type-strain genomes for metagenomic binning, comparative biology and taxonomic classification.</title>
        <authorList>
            <person name="Goeker M."/>
        </authorList>
    </citation>
    <scope>NUCLEOTIDE SEQUENCE [LARGE SCALE GENOMIC DNA]</scope>
    <source>
        <strain evidence="3 4">DSM 101478</strain>
    </source>
</reference>
<dbReference type="OrthoDB" id="9815825at2"/>
<keyword evidence="1" id="KW-0812">Transmembrane</keyword>
<sequence length="576" mass="68263">MLFKNLNQKLNYLRIKVFKSLDYISTSPDKNSWRWGNFLSILSLCLLYFIWIFRIFSLLQYLKIFTRQYYKLNQIFTGKQDSKRRDVPPILQELYFIFWLFFLSIYHFKSELILEIFNASLKSSTLKVFAVYFLIESTVWLIYYTILRRFFEERYSIYHPIEYFVLIPILLCSQAVAISIIYTLAVDESFLILMGLSEIDKIPFYIKMIGILYLAFVLSMILNGFPSEKRKSDNYYSITIFGFGDVVTERLLPALDRSYIRKNIINIYTIKIIEHNNKDINLFDIKKLNNRLDDVALSKIIWICTPSYSHIEYLEKFMGLNSLIVIEKPISVNLNELNILKKMKSYNLLDNVFFLSYYKLEKSLPLTYLIYPSIYYAKYLEFKNADKESLSFFYSKLGNLKSLSINLIEGMDNRDWPYKDEYGGHLLETFIHPVVIASQYVEIPQNWKDLVWNIYKGEKNKELMYELKAISKGVDVHLRIKKNAKKNDLKKSAEFVYENGKIIADFNKKKIKIFNDKSGQSIEIKVKNEFNGNYDVQVDLVKTVYEDKITPSLIDGFEQQIEIIEWLINQKSESNL</sequence>
<protein>
    <submittedName>
        <fullName evidence="3">Oxidoreductase family protein</fullName>
    </submittedName>
</protein>
<dbReference type="AlphaFoldDB" id="A0A370Q3Z7"/>
<evidence type="ECO:0000259" key="2">
    <source>
        <dbReference type="Pfam" id="PF01408"/>
    </source>
</evidence>
<evidence type="ECO:0000313" key="3">
    <source>
        <dbReference type="EMBL" id="RDK82780.1"/>
    </source>
</evidence>
<dbReference type="InterPro" id="IPR036291">
    <property type="entry name" value="NAD(P)-bd_dom_sf"/>
</dbReference>
<keyword evidence="4" id="KW-1185">Reference proteome</keyword>
<evidence type="ECO:0000313" key="4">
    <source>
        <dbReference type="Proteomes" id="UP000255317"/>
    </source>
</evidence>
<name>A0A370Q3Z7_9FLAO</name>
<dbReference type="SUPFAM" id="SSF51735">
    <property type="entry name" value="NAD(P)-binding Rossmann-fold domains"/>
    <property type="match status" value="1"/>
</dbReference>
<organism evidence="3 4">
    <name type="scientific">Marinirhabdus gelatinilytica</name>
    <dbReference type="NCBI Taxonomy" id="1703343"/>
    <lineage>
        <taxon>Bacteria</taxon>
        <taxon>Pseudomonadati</taxon>
        <taxon>Bacteroidota</taxon>
        <taxon>Flavobacteriia</taxon>
        <taxon>Flavobacteriales</taxon>
        <taxon>Flavobacteriaceae</taxon>
    </lineage>
</organism>
<dbReference type="Proteomes" id="UP000255317">
    <property type="component" value="Unassembled WGS sequence"/>
</dbReference>
<feature type="transmembrane region" description="Helical" evidence="1">
    <location>
        <begin position="128"/>
        <end position="151"/>
    </location>
</feature>
<dbReference type="GO" id="GO:0000166">
    <property type="term" value="F:nucleotide binding"/>
    <property type="evidence" value="ECO:0007669"/>
    <property type="project" value="InterPro"/>
</dbReference>
<gene>
    <name evidence="3" type="ORF">C8D94_1139</name>
</gene>
<dbReference type="Gene3D" id="3.40.50.720">
    <property type="entry name" value="NAD(P)-binding Rossmann-like Domain"/>
    <property type="match status" value="1"/>
</dbReference>
<accession>A0A370Q3Z7</accession>
<keyword evidence="1" id="KW-1133">Transmembrane helix</keyword>
<feature type="transmembrane region" description="Helical" evidence="1">
    <location>
        <begin position="204"/>
        <end position="225"/>
    </location>
</feature>
<dbReference type="EMBL" id="QRAO01000013">
    <property type="protein sequence ID" value="RDK82780.1"/>
    <property type="molecule type" value="Genomic_DNA"/>
</dbReference>
<dbReference type="Pfam" id="PF01408">
    <property type="entry name" value="GFO_IDH_MocA"/>
    <property type="match status" value="1"/>
</dbReference>
<evidence type="ECO:0000256" key="1">
    <source>
        <dbReference type="SAM" id="Phobius"/>
    </source>
</evidence>
<proteinExistence type="predicted"/>
<feature type="transmembrane region" description="Helical" evidence="1">
    <location>
        <begin position="163"/>
        <end position="184"/>
    </location>
</feature>
<keyword evidence="1" id="KW-0472">Membrane</keyword>
<feature type="transmembrane region" description="Helical" evidence="1">
    <location>
        <begin position="90"/>
        <end position="108"/>
    </location>
</feature>
<feature type="domain" description="Gfo/Idh/MocA-like oxidoreductase N-terminal" evidence="2">
    <location>
        <begin position="238"/>
        <end position="343"/>
    </location>
</feature>
<feature type="transmembrane region" description="Helical" evidence="1">
    <location>
        <begin position="38"/>
        <end position="62"/>
    </location>
</feature>